<feature type="transmembrane region" description="Helical" evidence="2">
    <location>
        <begin position="112"/>
        <end position="140"/>
    </location>
</feature>
<keyword evidence="2" id="KW-0812">Transmembrane</keyword>
<comment type="caution">
    <text evidence="3">The sequence shown here is derived from an EMBL/GenBank/DDBJ whole genome shotgun (WGS) entry which is preliminary data.</text>
</comment>
<evidence type="ECO:0000256" key="2">
    <source>
        <dbReference type="SAM" id="Phobius"/>
    </source>
</evidence>
<accession>A0A9P6FJ48</accession>
<feature type="compositionally biased region" description="Basic and acidic residues" evidence="1">
    <location>
        <begin position="23"/>
        <end position="34"/>
    </location>
</feature>
<organism evidence="3 4">
    <name type="scientific">Lunasporangiospora selenospora</name>
    <dbReference type="NCBI Taxonomy" id="979761"/>
    <lineage>
        <taxon>Eukaryota</taxon>
        <taxon>Fungi</taxon>
        <taxon>Fungi incertae sedis</taxon>
        <taxon>Mucoromycota</taxon>
        <taxon>Mortierellomycotina</taxon>
        <taxon>Mortierellomycetes</taxon>
        <taxon>Mortierellales</taxon>
        <taxon>Mortierellaceae</taxon>
        <taxon>Lunasporangiospora</taxon>
    </lineage>
</organism>
<gene>
    <name evidence="3" type="ORF">BGW38_009364</name>
</gene>
<name>A0A9P6FJ48_9FUNG</name>
<feature type="non-terminal residue" evidence="3">
    <location>
        <position position="237"/>
    </location>
</feature>
<evidence type="ECO:0000313" key="3">
    <source>
        <dbReference type="EMBL" id="KAF9553721.1"/>
    </source>
</evidence>
<feature type="region of interest" description="Disordered" evidence="1">
    <location>
        <begin position="1"/>
        <end position="97"/>
    </location>
</feature>
<evidence type="ECO:0000313" key="4">
    <source>
        <dbReference type="Proteomes" id="UP000780801"/>
    </source>
</evidence>
<protein>
    <submittedName>
        <fullName evidence="3">Uncharacterized protein</fullName>
    </submittedName>
</protein>
<feature type="compositionally biased region" description="Polar residues" evidence="1">
    <location>
        <begin position="80"/>
        <end position="90"/>
    </location>
</feature>
<keyword evidence="2" id="KW-0472">Membrane</keyword>
<sequence>MTVATALDSTAHTLGGGAIAPSSKKDLYPAEHSKSSSIATTTTTTTHRTASQSSVSSATSPPRLDSTVTSTTTTTTTSTKASQNSHSSSAKPKRIARKVGPKMNPIYKGVRALVWALYFNLGASLVSMSQILSLPLAIVAPGLYHRHIRRTEGHFGALLVKMNQLFAPSDVILTGDASINGIVKRSTLRHRQSEAKSNEEEYDTENGIVELDMPERMILISNHQASIKKKTIQDEIM</sequence>
<reference evidence="3" key="1">
    <citation type="journal article" date="2020" name="Fungal Divers.">
        <title>Resolving the Mortierellaceae phylogeny through synthesis of multi-gene phylogenetics and phylogenomics.</title>
        <authorList>
            <person name="Vandepol N."/>
            <person name="Liber J."/>
            <person name="Desiro A."/>
            <person name="Na H."/>
            <person name="Kennedy M."/>
            <person name="Barry K."/>
            <person name="Grigoriev I.V."/>
            <person name="Miller A.N."/>
            <person name="O'Donnell K."/>
            <person name="Stajich J.E."/>
            <person name="Bonito G."/>
        </authorList>
    </citation>
    <scope>NUCLEOTIDE SEQUENCE</scope>
    <source>
        <strain evidence="3">KOD1015</strain>
    </source>
</reference>
<dbReference type="EMBL" id="JAABOA010006858">
    <property type="protein sequence ID" value="KAF9553721.1"/>
    <property type="molecule type" value="Genomic_DNA"/>
</dbReference>
<dbReference type="Proteomes" id="UP000780801">
    <property type="component" value="Unassembled WGS sequence"/>
</dbReference>
<evidence type="ECO:0000256" key="1">
    <source>
        <dbReference type="SAM" id="MobiDB-lite"/>
    </source>
</evidence>
<proteinExistence type="predicted"/>
<dbReference type="OrthoDB" id="189226at2759"/>
<keyword evidence="2" id="KW-1133">Transmembrane helix</keyword>
<feature type="compositionally biased region" description="Low complexity" evidence="1">
    <location>
        <begin position="35"/>
        <end position="79"/>
    </location>
</feature>
<dbReference type="AlphaFoldDB" id="A0A9P6FJ48"/>
<keyword evidence="4" id="KW-1185">Reference proteome</keyword>